<proteinExistence type="predicted"/>
<organism evidence="2 3">
    <name type="scientific">[Mycobacterium] fortunisiensis</name>
    <dbReference type="NCBI Taxonomy" id="2600579"/>
    <lineage>
        <taxon>Bacteria</taxon>
        <taxon>Bacillati</taxon>
        <taxon>Actinomycetota</taxon>
        <taxon>Actinomycetes</taxon>
        <taxon>Mycobacteriales</taxon>
        <taxon>Mycobacteriaceae</taxon>
        <taxon>Mycolicibacterium</taxon>
    </lineage>
</organism>
<dbReference type="EMBL" id="VOMB01000023">
    <property type="protein sequence ID" value="MBU9766227.1"/>
    <property type="molecule type" value="Genomic_DNA"/>
</dbReference>
<protein>
    <submittedName>
        <fullName evidence="2">Suppressor of fused domain protein</fullName>
    </submittedName>
</protein>
<dbReference type="Proteomes" id="UP000812982">
    <property type="component" value="Unassembled WGS sequence"/>
</dbReference>
<dbReference type="Pfam" id="PF05076">
    <property type="entry name" value="SUFU"/>
    <property type="match status" value="1"/>
</dbReference>
<evidence type="ECO:0000313" key="2">
    <source>
        <dbReference type="EMBL" id="MBU9766227.1"/>
    </source>
</evidence>
<gene>
    <name evidence="2" type="ORF">FR943_20575</name>
</gene>
<dbReference type="InterPro" id="IPR020941">
    <property type="entry name" value="SUFU-like_domain"/>
</dbReference>
<comment type="caution">
    <text evidence="2">The sequence shown here is derived from an EMBL/GenBank/DDBJ whole genome shotgun (WGS) entry which is preliminary data.</text>
</comment>
<accession>A0ABS6KRF6</accession>
<evidence type="ECO:0000259" key="1">
    <source>
        <dbReference type="Pfam" id="PF05076"/>
    </source>
</evidence>
<dbReference type="RefSeq" id="WP_217160099.1">
    <property type="nucleotide sequence ID" value="NZ_VOMB01000023.1"/>
</dbReference>
<name>A0ABS6KRF6_9MYCO</name>
<keyword evidence="3" id="KW-1185">Reference proteome</keyword>
<feature type="domain" description="Suppressor of fused-like" evidence="1">
    <location>
        <begin position="34"/>
        <end position="201"/>
    </location>
</feature>
<reference evidence="2 3" key="1">
    <citation type="journal article" date="2021" name="Sci. Rep.">
        <title>Phenotypic and genomic hallmarks of a novel, potentially pathogenic rapidly growing Mycobacterium species related to the Mycobacterium fortuitum complex.</title>
        <authorList>
            <person name="Gharbi R."/>
            <person name="Khanna V."/>
            <person name="Frigui W."/>
            <person name="Mhenni B."/>
            <person name="Brosch R."/>
            <person name="Mardassi H."/>
        </authorList>
    </citation>
    <scope>NUCLEOTIDE SEQUENCE [LARGE SCALE GENOMIC DNA]</scope>
    <source>
        <strain evidence="2 3">TNTM28</strain>
    </source>
</reference>
<evidence type="ECO:0000313" key="3">
    <source>
        <dbReference type="Proteomes" id="UP000812982"/>
    </source>
</evidence>
<sequence>MIDVLAAVRAQVSEHFAAAGITAEPVSASVTFLGTERIDVLRFGPDLGAEAGGGTGPDLYHYVTLGCSRHPMFDPTELVSDPIHGPRAEVVLSLRGPTPGGLARSLAVLAAAPAVEGLVLEADALIDLETPLFDAAPFSAFLLGPSDIGEVSLPEPLSAVTVLSATPITATEAAWVRLKGADAMREAWQADGVDVLDPTRRAASPS</sequence>